<keyword evidence="5" id="KW-0676">Redox-active center</keyword>
<evidence type="ECO:0000256" key="7">
    <source>
        <dbReference type="SAM" id="MobiDB-lite"/>
    </source>
</evidence>
<proteinExistence type="inferred from homology"/>
<dbReference type="RefSeq" id="WP_078641234.1">
    <property type="nucleotide sequence ID" value="NZ_BJHV01000001.1"/>
</dbReference>
<dbReference type="FunFam" id="3.40.30.10:FF:000155">
    <property type="entry name" value="Thioredoxin"/>
    <property type="match status" value="1"/>
</dbReference>
<name>A0A4D4K316_9ACTN</name>
<accession>A0A4D4K316</accession>
<protein>
    <recommendedName>
        <fullName evidence="6">Thioredoxin</fullName>
    </recommendedName>
</protein>
<dbReference type="Gene3D" id="3.40.30.10">
    <property type="entry name" value="Glutaredoxin"/>
    <property type="match status" value="1"/>
</dbReference>
<gene>
    <name evidence="10" type="primary">trxC</name>
    <name evidence="10" type="ORF">SANT12839_033840</name>
    <name evidence="9" type="ORF">SSPO_067540</name>
</gene>
<evidence type="ECO:0000313" key="11">
    <source>
        <dbReference type="Proteomes" id="UP000299290"/>
    </source>
</evidence>
<evidence type="ECO:0000256" key="3">
    <source>
        <dbReference type="ARBA" id="ARBA00022982"/>
    </source>
</evidence>
<feature type="domain" description="Thioredoxin" evidence="8">
    <location>
        <begin position="1"/>
        <end position="107"/>
    </location>
</feature>
<evidence type="ECO:0000256" key="6">
    <source>
        <dbReference type="NCBIfam" id="TIGR01068"/>
    </source>
</evidence>
<organism evidence="10 11">
    <name type="scientific">Streptomyces antimycoticus</name>
    <dbReference type="NCBI Taxonomy" id="68175"/>
    <lineage>
        <taxon>Bacteria</taxon>
        <taxon>Bacillati</taxon>
        <taxon>Actinomycetota</taxon>
        <taxon>Actinomycetes</taxon>
        <taxon>Kitasatosporales</taxon>
        <taxon>Streptomycetaceae</taxon>
        <taxon>Streptomyces</taxon>
        <taxon>Streptomyces violaceusniger group</taxon>
    </lineage>
</organism>
<reference evidence="11 12" key="1">
    <citation type="journal article" date="2020" name="Int. J. Syst. Evol. Microbiol.">
        <title>Reclassification of Streptomyces castelarensis and Streptomyces sporoclivatus as later heterotypic synonyms of Streptomyces antimycoticus.</title>
        <authorList>
            <person name="Komaki H."/>
            <person name="Tamura T."/>
        </authorList>
    </citation>
    <scope>NUCLEOTIDE SEQUENCE [LARGE SCALE GENOMIC DNA]</scope>
    <source>
        <strain evidence="9 12">NBRC 100767</strain>
        <strain evidence="10 11">NBRC 12839</strain>
    </source>
</reference>
<dbReference type="GO" id="GO:0005829">
    <property type="term" value="C:cytosol"/>
    <property type="evidence" value="ECO:0007669"/>
    <property type="project" value="TreeGrafter"/>
</dbReference>
<dbReference type="EMBL" id="AP019620">
    <property type="protein sequence ID" value="BBJ44036.1"/>
    <property type="molecule type" value="Genomic_DNA"/>
</dbReference>
<keyword evidence="4" id="KW-1015">Disulfide bond</keyword>
<dbReference type="EMBL" id="BJHV01000001">
    <property type="protein sequence ID" value="GDY42502.1"/>
    <property type="molecule type" value="Genomic_DNA"/>
</dbReference>
<keyword evidence="3" id="KW-0249">Electron transport</keyword>
<evidence type="ECO:0000256" key="5">
    <source>
        <dbReference type="ARBA" id="ARBA00023284"/>
    </source>
</evidence>
<dbReference type="InterPro" id="IPR017937">
    <property type="entry name" value="Thioredoxin_CS"/>
</dbReference>
<feature type="compositionally biased region" description="Basic and acidic residues" evidence="7">
    <location>
        <begin position="137"/>
        <end position="146"/>
    </location>
</feature>
<dbReference type="InterPro" id="IPR005746">
    <property type="entry name" value="Thioredoxin"/>
</dbReference>
<dbReference type="Proteomes" id="UP000299290">
    <property type="component" value="Unassembled WGS sequence"/>
</dbReference>
<comment type="similarity">
    <text evidence="1">Belongs to the thioredoxin family.</text>
</comment>
<dbReference type="NCBIfam" id="TIGR01068">
    <property type="entry name" value="thioredoxin"/>
    <property type="match status" value="1"/>
</dbReference>
<evidence type="ECO:0000256" key="2">
    <source>
        <dbReference type="ARBA" id="ARBA00022448"/>
    </source>
</evidence>
<dbReference type="SUPFAM" id="SSF52833">
    <property type="entry name" value="Thioredoxin-like"/>
    <property type="match status" value="1"/>
</dbReference>
<sequence>MSTSTVELTKDNFDEIVSGSEFVLIDFWASWCGPCRMFAPIYEKAAERHQDLLFAKVDTEAQPELAAAFDIQSIPTLMIVRENIAVFAQPGALPEPALEDVIGQARDLDMDSVRASIAAASNEKRAIDEEKEQAAAGDEKASGNRG</sequence>
<keyword evidence="2" id="KW-0813">Transport</keyword>
<dbReference type="PRINTS" id="PR00421">
    <property type="entry name" value="THIOREDOXIN"/>
</dbReference>
<dbReference type="GO" id="GO:0015035">
    <property type="term" value="F:protein-disulfide reductase activity"/>
    <property type="evidence" value="ECO:0007669"/>
    <property type="project" value="UniProtKB-UniRule"/>
</dbReference>
<feature type="region of interest" description="Disordered" evidence="7">
    <location>
        <begin position="121"/>
        <end position="146"/>
    </location>
</feature>
<evidence type="ECO:0000313" key="12">
    <source>
        <dbReference type="Proteomes" id="UP000463951"/>
    </source>
</evidence>
<dbReference type="Proteomes" id="UP000463951">
    <property type="component" value="Chromosome"/>
</dbReference>
<dbReference type="CDD" id="cd02947">
    <property type="entry name" value="TRX_family"/>
    <property type="match status" value="1"/>
</dbReference>
<dbReference type="Pfam" id="PF00085">
    <property type="entry name" value="Thioredoxin"/>
    <property type="match status" value="1"/>
</dbReference>
<evidence type="ECO:0000256" key="4">
    <source>
        <dbReference type="ARBA" id="ARBA00023157"/>
    </source>
</evidence>
<dbReference type="PROSITE" id="PS00194">
    <property type="entry name" value="THIOREDOXIN_1"/>
    <property type="match status" value="1"/>
</dbReference>
<dbReference type="InterPro" id="IPR036249">
    <property type="entry name" value="Thioredoxin-like_sf"/>
</dbReference>
<evidence type="ECO:0000259" key="8">
    <source>
        <dbReference type="PROSITE" id="PS51352"/>
    </source>
</evidence>
<dbReference type="InterPro" id="IPR013766">
    <property type="entry name" value="Thioredoxin_domain"/>
</dbReference>
<evidence type="ECO:0000256" key="1">
    <source>
        <dbReference type="ARBA" id="ARBA00008987"/>
    </source>
</evidence>
<dbReference type="PANTHER" id="PTHR45663">
    <property type="entry name" value="GEO12009P1"/>
    <property type="match status" value="1"/>
</dbReference>
<keyword evidence="11" id="KW-1185">Reference proteome</keyword>
<evidence type="ECO:0000313" key="9">
    <source>
        <dbReference type="EMBL" id="BBJ44036.1"/>
    </source>
</evidence>
<evidence type="ECO:0000313" key="10">
    <source>
        <dbReference type="EMBL" id="GDY42502.1"/>
    </source>
</evidence>
<dbReference type="PROSITE" id="PS51352">
    <property type="entry name" value="THIOREDOXIN_2"/>
    <property type="match status" value="1"/>
</dbReference>
<dbReference type="PANTHER" id="PTHR45663:SF40">
    <property type="entry name" value="THIOREDOXIN 2"/>
    <property type="match status" value="1"/>
</dbReference>
<dbReference type="AlphaFoldDB" id="A0A4D4K316"/>